<sequence>MEIPHGYASVGVERIPDSQFEGLELDFPVGDGSTTLGEVVHGVILWRKRYIIIPGMEQRPSPQTSRPSSPPQPARRSRSPSPPHPDGWSDDDDNNTPPRSPSPGLRAPFKKSRLPPPKPRQRKKKTKEPEATPEESWEAMAHEERWTEIQVQASEWLREQRELRKAREMEPPPVDRRELYKFIKTQEQAKNSQPLLSNYERALVKCLRQEPGNDNLCGYYVSEHMHNLLEPKTI</sequence>
<feature type="compositionally biased region" description="Low complexity" evidence="1">
    <location>
        <begin position="58"/>
        <end position="67"/>
    </location>
</feature>
<evidence type="ECO:0000256" key="1">
    <source>
        <dbReference type="SAM" id="MobiDB-lite"/>
    </source>
</evidence>
<feature type="region of interest" description="Disordered" evidence="1">
    <location>
        <begin position="56"/>
        <end position="143"/>
    </location>
</feature>
<accession>A0A4V6DA19</accession>
<feature type="domain" description="DUF8039" evidence="2">
    <location>
        <begin position="1"/>
        <end position="53"/>
    </location>
</feature>
<dbReference type="Proteomes" id="UP000298652">
    <property type="component" value="Chromosome 3"/>
</dbReference>
<dbReference type="EMBL" id="CM016554">
    <property type="protein sequence ID" value="TKW27936.1"/>
    <property type="molecule type" value="Genomic_DNA"/>
</dbReference>
<gene>
    <name evidence="3" type="ORF">SEVIR_3G290500v2</name>
</gene>
<organism evidence="3 4">
    <name type="scientific">Setaria viridis</name>
    <name type="common">Green bristlegrass</name>
    <name type="synonym">Setaria italica subsp. viridis</name>
    <dbReference type="NCBI Taxonomy" id="4556"/>
    <lineage>
        <taxon>Eukaryota</taxon>
        <taxon>Viridiplantae</taxon>
        <taxon>Streptophyta</taxon>
        <taxon>Embryophyta</taxon>
        <taxon>Tracheophyta</taxon>
        <taxon>Spermatophyta</taxon>
        <taxon>Magnoliopsida</taxon>
        <taxon>Liliopsida</taxon>
        <taxon>Poales</taxon>
        <taxon>Poaceae</taxon>
        <taxon>PACMAD clade</taxon>
        <taxon>Panicoideae</taxon>
        <taxon>Panicodae</taxon>
        <taxon>Paniceae</taxon>
        <taxon>Cenchrinae</taxon>
        <taxon>Setaria</taxon>
    </lineage>
</organism>
<evidence type="ECO:0000313" key="3">
    <source>
        <dbReference type="EMBL" id="TKW27936.1"/>
    </source>
</evidence>
<proteinExistence type="predicted"/>
<dbReference type="Gramene" id="TKW27936">
    <property type="protein sequence ID" value="TKW27936"/>
    <property type="gene ID" value="SEVIR_3G290500v2"/>
</dbReference>
<protein>
    <recommendedName>
        <fullName evidence="2">DUF8039 domain-containing protein</fullName>
    </recommendedName>
</protein>
<name>A0A4V6DA19_SETVI</name>
<keyword evidence="4" id="KW-1185">Reference proteome</keyword>
<evidence type="ECO:0000259" key="2">
    <source>
        <dbReference type="Pfam" id="PF26133"/>
    </source>
</evidence>
<evidence type="ECO:0000313" key="4">
    <source>
        <dbReference type="Proteomes" id="UP000298652"/>
    </source>
</evidence>
<reference evidence="3" key="1">
    <citation type="submission" date="2019-03" db="EMBL/GenBank/DDBJ databases">
        <title>WGS assembly of Setaria viridis.</title>
        <authorList>
            <person name="Huang P."/>
            <person name="Jenkins J."/>
            <person name="Grimwood J."/>
            <person name="Barry K."/>
            <person name="Healey A."/>
            <person name="Mamidi S."/>
            <person name="Sreedasyam A."/>
            <person name="Shu S."/>
            <person name="Feldman M."/>
            <person name="Wu J."/>
            <person name="Yu Y."/>
            <person name="Chen C."/>
            <person name="Johnson J."/>
            <person name="Rokhsar D."/>
            <person name="Baxter I."/>
            <person name="Schmutz J."/>
            <person name="Brutnell T."/>
            <person name="Kellogg E."/>
        </authorList>
    </citation>
    <scope>NUCLEOTIDE SEQUENCE [LARGE SCALE GENOMIC DNA]</scope>
</reference>
<dbReference type="AlphaFoldDB" id="A0A4V6DA19"/>
<dbReference type="Pfam" id="PF26133">
    <property type="entry name" value="DUF8039"/>
    <property type="match status" value="1"/>
</dbReference>
<feature type="compositionally biased region" description="Basic residues" evidence="1">
    <location>
        <begin position="108"/>
        <end position="126"/>
    </location>
</feature>
<dbReference type="InterPro" id="IPR058352">
    <property type="entry name" value="DUF8039"/>
</dbReference>